<dbReference type="Proteomes" id="UP000823674">
    <property type="component" value="Chromosome A10"/>
</dbReference>
<accession>A0ABQ7KQM9</accession>
<reference evidence="1 2" key="1">
    <citation type="submission" date="2021-03" db="EMBL/GenBank/DDBJ databases">
        <authorList>
            <person name="King G.J."/>
            <person name="Bancroft I."/>
            <person name="Baten A."/>
            <person name="Bloomfield J."/>
            <person name="Borpatragohain P."/>
            <person name="He Z."/>
            <person name="Irish N."/>
            <person name="Irwin J."/>
            <person name="Liu K."/>
            <person name="Mauleon R.P."/>
            <person name="Moore J."/>
            <person name="Morris R."/>
            <person name="Ostergaard L."/>
            <person name="Wang B."/>
            <person name="Wells R."/>
        </authorList>
    </citation>
    <scope>NUCLEOTIDE SEQUENCE [LARGE SCALE GENOMIC DNA]</scope>
    <source>
        <strain evidence="1">R-o-18</strain>
        <tissue evidence="1">Leaf</tissue>
    </source>
</reference>
<gene>
    <name evidence="1" type="primary">A10g505900.1_BraROA</name>
    <name evidence="1" type="ORF">IGI04_040962</name>
</gene>
<organism evidence="1 2">
    <name type="scientific">Brassica rapa subsp. trilocularis</name>
    <dbReference type="NCBI Taxonomy" id="1813537"/>
    <lineage>
        <taxon>Eukaryota</taxon>
        <taxon>Viridiplantae</taxon>
        <taxon>Streptophyta</taxon>
        <taxon>Embryophyta</taxon>
        <taxon>Tracheophyta</taxon>
        <taxon>Spermatophyta</taxon>
        <taxon>Magnoliopsida</taxon>
        <taxon>eudicotyledons</taxon>
        <taxon>Gunneridae</taxon>
        <taxon>Pentapetalae</taxon>
        <taxon>rosids</taxon>
        <taxon>malvids</taxon>
        <taxon>Brassicales</taxon>
        <taxon>Brassicaceae</taxon>
        <taxon>Brassiceae</taxon>
        <taxon>Brassica</taxon>
    </lineage>
</organism>
<protein>
    <submittedName>
        <fullName evidence="1">Uncharacterized protein</fullName>
    </submittedName>
</protein>
<evidence type="ECO:0000313" key="1">
    <source>
        <dbReference type="EMBL" id="KAG5376366.1"/>
    </source>
</evidence>
<proteinExistence type="predicted"/>
<evidence type="ECO:0000313" key="2">
    <source>
        <dbReference type="Proteomes" id="UP000823674"/>
    </source>
</evidence>
<sequence length="67" mass="7714">LGISSEYSEAFPTIPAFAFRVSVSSEKPRNIPRKFRGTLVFPRNFLGIFQGFSEEIGFLNRKQRFVK</sequence>
<dbReference type="EMBL" id="JADBGQ010000010">
    <property type="protein sequence ID" value="KAG5376366.1"/>
    <property type="molecule type" value="Genomic_DNA"/>
</dbReference>
<comment type="caution">
    <text evidence="1">The sequence shown here is derived from an EMBL/GenBank/DDBJ whole genome shotgun (WGS) entry which is preliminary data.</text>
</comment>
<name>A0ABQ7KQM9_BRACM</name>
<keyword evidence="2" id="KW-1185">Reference proteome</keyword>
<feature type="non-terminal residue" evidence="1">
    <location>
        <position position="1"/>
    </location>
</feature>